<name>A0A8J2KRS9_9HEXA</name>
<feature type="compositionally biased region" description="Polar residues" evidence="1">
    <location>
        <begin position="83"/>
        <end position="104"/>
    </location>
</feature>
<sequence length="371" mass="42907">MDNPNNGNYEDCETGSHTPDQSNIPKDQSSLVKHLEGTQPRNAVVTDSEGDFILDEDLNTDWQRMMLELFGDMFLRQDDRQPSSEFNPSAVSFPSHTSTSTNNLIQLNDNTTSCGLGKLDSCDERQHDPSLYSESVESKICNDPQEFAVYAEGNDPRNPYPKKASGGKRTLFVDNKEGEDIWEKYEFHWRALEKRMTRNNQDALDVLKKIQSAPNSKAVLDDFDSRERYYRRKHLLSWQAAIEMPRSKKIPFETQIPLAATRHLGKRLPKWERLRRRIIKVFACGSNRFYVDEVLTQLSIDNFNAKYNAMKASTILPGFGLQKRITLFMMRHPKMIERDEIMNYSYGDYIRDNNNLHSHIYFTDGGKSPNL</sequence>
<gene>
    <name evidence="2" type="ORF">AFUS01_LOCUS28282</name>
</gene>
<reference evidence="2" key="1">
    <citation type="submission" date="2021-06" db="EMBL/GenBank/DDBJ databases">
        <authorList>
            <person name="Hodson N. C."/>
            <person name="Mongue J. A."/>
            <person name="Jaron S. K."/>
        </authorList>
    </citation>
    <scope>NUCLEOTIDE SEQUENCE</scope>
</reference>
<evidence type="ECO:0000256" key="1">
    <source>
        <dbReference type="SAM" id="MobiDB-lite"/>
    </source>
</evidence>
<organism evidence="2 3">
    <name type="scientific">Allacma fusca</name>
    <dbReference type="NCBI Taxonomy" id="39272"/>
    <lineage>
        <taxon>Eukaryota</taxon>
        <taxon>Metazoa</taxon>
        <taxon>Ecdysozoa</taxon>
        <taxon>Arthropoda</taxon>
        <taxon>Hexapoda</taxon>
        <taxon>Collembola</taxon>
        <taxon>Symphypleona</taxon>
        <taxon>Sminthuridae</taxon>
        <taxon>Allacma</taxon>
    </lineage>
</organism>
<keyword evidence="3" id="KW-1185">Reference proteome</keyword>
<feature type="compositionally biased region" description="Polar residues" evidence="1">
    <location>
        <begin position="15"/>
        <end position="26"/>
    </location>
</feature>
<accession>A0A8J2KRS9</accession>
<proteinExistence type="predicted"/>
<dbReference type="AlphaFoldDB" id="A0A8J2KRS9"/>
<feature type="region of interest" description="Disordered" evidence="1">
    <location>
        <begin position="1"/>
        <end position="26"/>
    </location>
</feature>
<dbReference type="EMBL" id="CAJVCH010401990">
    <property type="protein sequence ID" value="CAG7817734.1"/>
    <property type="molecule type" value="Genomic_DNA"/>
</dbReference>
<protein>
    <submittedName>
        <fullName evidence="2">Uncharacterized protein</fullName>
    </submittedName>
</protein>
<dbReference type="Proteomes" id="UP000708208">
    <property type="component" value="Unassembled WGS sequence"/>
</dbReference>
<evidence type="ECO:0000313" key="3">
    <source>
        <dbReference type="Proteomes" id="UP000708208"/>
    </source>
</evidence>
<evidence type="ECO:0000313" key="2">
    <source>
        <dbReference type="EMBL" id="CAG7817734.1"/>
    </source>
</evidence>
<comment type="caution">
    <text evidence="2">The sequence shown here is derived from an EMBL/GenBank/DDBJ whole genome shotgun (WGS) entry which is preliminary data.</text>
</comment>
<feature type="region of interest" description="Disordered" evidence="1">
    <location>
        <begin position="80"/>
        <end position="104"/>
    </location>
</feature>